<dbReference type="RefSeq" id="WP_229536144.1">
    <property type="nucleotide sequence ID" value="NZ_JAJHJB010000027.1"/>
</dbReference>
<gene>
    <name evidence="1" type="ORF">LMF89_17180</name>
</gene>
<accession>A0ABS8HXW8</accession>
<organism evidence="1 2">
    <name type="scientific">Pelosinus baikalensis</name>
    <dbReference type="NCBI Taxonomy" id="2892015"/>
    <lineage>
        <taxon>Bacteria</taxon>
        <taxon>Bacillati</taxon>
        <taxon>Bacillota</taxon>
        <taxon>Negativicutes</taxon>
        <taxon>Selenomonadales</taxon>
        <taxon>Sporomusaceae</taxon>
        <taxon>Pelosinus</taxon>
    </lineage>
</organism>
<name>A0ABS8HXW8_9FIRM</name>
<protein>
    <submittedName>
        <fullName evidence="1">Uncharacterized protein</fullName>
    </submittedName>
</protein>
<comment type="caution">
    <text evidence="1">The sequence shown here is derived from an EMBL/GenBank/DDBJ whole genome shotgun (WGS) entry which is preliminary data.</text>
</comment>
<keyword evidence="2" id="KW-1185">Reference proteome</keyword>
<dbReference type="Proteomes" id="UP001165492">
    <property type="component" value="Unassembled WGS sequence"/>
</dbReference>
<evidence type="ECO:0000313" key="1">
    <source>
        <dbReference type="EMBL" id="MCC5467078.1"/>
    </source>
</evidence>
<evidence type="ECO:0000313" key="2">
    <source>
        <dbReference type="Proteomes" id="UP001165492"/>
    </source>
</evidence>
<proteinExistence type="predicted"/>
<reference evidence="1" key="1">
    <citation type="submission" date="2021-11" db="EMBL/GenBank/DDBJ databases">
        <title>Description of a new species Pelosinus isolated from the bottom sediments of Lake Baikal.</title>
        <authorList>
            <person name="Zakharyuk A."/>
        </authorList>
    </citation>
    <scope>NUCLEOTIDE SEQUENCE</scope>
    <source>
        <strain evidence="1">Bkl1</strain>
    </source>
</reference>
<dbReference type="EMBL" id="JAJHJB010000027">
    <property type="protein sequence ID" value="MCC5467078.1"/>
    <property type="molecule type" value="Genomic_DNA"/>
</dbReference>
<sequence length="47" mass="5307">MIIDFDERKFRNEIKSIAKKYGAKSNDAEMVATMALSVVMKSSKPVK</sequence>